<reference evidence="1 2" key="1">
    <citation type="submission" date="2024-01" db="EMBL/GenBank/DDBJ databases">
        <title>The genomes of 5 underutilized Papilionoideae crops provide insights into root nodulation and disease resistanc.</title>
        <authorList>
            <person name="Jiang F."/>
        </authorList>
    </citation>
    <scope>NUCLEOTIDE SEQUENCE [LARGE SCALE GENOMIC DNA]</scope>
    <source>
        <strain evidence="1">DUOXIRENSHENG_FW03</strain>
        <tissue evidence="1">Leaves</tissue>
    </source>
</reference>
<protein>
    <submittedName>
        <fullName evidence="1">Uncharacterized protein</fullName>
    </submittedName>
</protein>
<gene>
    <name evidence="1" type="ORF">VNO78_10633</name>
</gene>
<dbReference type="Proteomes" id="UP001386955">
    <property type="component" value="Unassembled WGS sequence"/>
</dbReference>
<evidence type="ECO:0000313" key="2">
    <source>
        <dbReference type="Proteomes" id="UP001386955"/>
    </source>
</evidence>
<keyword evidence="2" id="KW-1185">Reference proteome</keyword>
<proteinExistence type="predicted"/>
<dbReference type="AlphaFoldDB" id="A0AAN9SKY7"/>
<sequence length="128" mass="13982">MSSPQNAQIHDPEVKLTSDIISLRDNLELLFQTLHGSLGANEVHVLVPHLVKVLTGCKSLSLMTSLGFFMGGKSRPMQLTFYHQFLYFSSSNNGSLGNLLFAKLILELLAGQLASLGEKTLIVLLLIS</sequence>
<organism evidence="1 2">
    <name type="scientific">Psophocarpus tetragonolobus</name>
    <name type="common">Winged bean</name>
    <name type="synonym">Dolichos tetragonolobus</name>
    <dbReference type="NCBI Taxonomy" id="3891"/>
    <lineage>
        <taxon>Eukaryota</taxon>
        <taxon>Viridiplantae</taxon>
        <taxon>Streptophyta</taxon>
        <taxon>Embryophyta</taxon>
        <taxon>Tracheophyta</taxon>
        <taxon>Spermatophyta</taxon>
        <taxon>Magnoliopsida</taxon>
        <taxon>eudicotyledons</taxon>
        <taxon>Gunneridae</taxon>
        <taxon>Pentapetalae</taxon>
        <taxon>rosids</taxon>
        <taxon>fabids</taxon>
        <taxon>Fabales</taxon>
        <taxon>Fabaceae</taxon>
        <taxon>Papilionoideae</taxon>
        <taxon>50 kb inversion clade</taxon>
        <taxon>NPAAA clade</taxon>
        <taxon>indigoferoid/millettioid clade</taxon>
        <taxon>Phaseoleae</taxon>
        <taxon>Psophocarpus</taxon>
    </lineage>
</organism>
<comment type="caution">
    <text evidence="1">The sequence shown here is derived from an EMBL/GenBank/DDBJ whole genome shotgun (WGS) entry which is preliminary data.</text>
</comment>
<name>A0AAN9SKY7_PSOTE</name>
<evidence type="ECO:0000313" key="1">
    <source>
        <dbReference type="EMBL" id="KAK7399451.1"/>
    </source>
</evidence>
<dbReference type="EMBL" id="JAYMYS010000003">
    <property type="protein sequence ID" value="KAK7399451.1"/>
    <property type="molecule type" value="Genomic_DNA"/>
</dbReference>
<accession>A0AAN9SKY7</accession>